<dbReference type="PROSITE" id="PS00141">
    <property type="entry name" value="ASP_PROTEASE"/>
    <property type="match status" value="1"/>
</dbReference>
<sequence>MSRDQFVNTKRGTKYTIDFDDSLLTQLKDKENELKSAIQNNSPEATKLIQEVDRLTKEVKNSCEKFNIDADKNPDLPRNKYEFYQYRLNSSNQLGDSDEEVVISEVENEQDNTVQFNSKIYLKPSALKKHAESSCIGTSTPISRGLTQNNITSIFGSLEIRDTPINGNVIDTIKQQLSIEIKPEVLEAFFADENNAAEINKTINSPGFGFFQAIKLVRDRLSTYATGTFVPPFEKFKIETSRSHQDSSNESEPFLSFDQSLNTLKIQSTHNKPKIEQKSRIMAETIQVRGMSISNVLDLISRFNGQNVSLSLFLDGCREAKELLPSTLEGELAKFIRMRLYGDALNSTRGQTFTSVNDVIEFFENIYGSAKTFHEWSGDLAKMKQKGNESEYSHVRTETINLSRASTVPTIKVDIGEFNKPLEFMLDTGASVSLVRKSEISPYTNIKTDEIIRLKGITTQSISTLGKVTVDFNNVSTDFHLVDDDFPIAEAGILGNDFFRKNEATINYFENYIEVNGQIIPFEKYPTEIEPMNTIPEKGVTSESKNTRVGSDLIEGGETDRGYDDSYVDYKQNMFDQENGEVVERSNELIKETCEFINEKDNENSYIRDEGIYVSQNPENVCKLNIISDSNWVIHGFPNEDNVSCYANACIQSLFHCISVRRILLEGKGFDLLKHCFNQYIAKTPVNIKALREYANEQYSACDERNSITTSNYILSLFLPDPTDIQTLQEVFDHNIDNWKNVEGECNDANQSIIDDPSSNAIWARKLHEVLNYLLEKADETSEIVNDLDEKNKQINERVEKIDSEYLALNINSDTIKTRIDEIDANTINKLDYDDLDKFNENIERSIDSKVALKFSELRLESQPEVNLSDNVETLIDIKIRKHEEDAEVILMNLKQDITSKLTALTNTSQNLLKITRSNEKRVKSLEVEHITYNNTLTKFDEELKNLKTHIENSNKTFKEEFQTLTDRLNKIRSSNHEIIMDGNNTSLSISSKSPKLKPPTFRADTKEKPMRYLRDLKRYLDVLNVDGSEMNIIISQTLENTASSWFDIAQHSINNISDFERKFKARFWNEDIQDEWSRKVEYNRYNPDSKYSHLEYATYVWGFAQDLERNFSEAELVRKISNHFDWDIRFTVKSQNINSQDKFFELLAFKDNGNNQRQSLFKKKSNPEDTNTEFPSNHQSYKSANQQSNFKNKKFQRKFPQTQTLNVIEANAGQTTKVPAKETDTKYDEITIRMNSKIEKLSYKNENLLESEMDHRYIEIIEEDLTDCVYPHSLNGPVLNKARCSNFINELTYRQNDRSSLADPYDLSDKEIDEKLKFCVTKSPETINELKNLLQKYRKVFYGKPATNMKGKLREQIGIMLEWKVIRRSSSNYISPIVPVFKKDGSIRFCLDARKVNDMFEDDL</sequence>
<feature type="coiled-coil region" evidence="2">
    <location>
        <begin position="20"/>
        <end position="65"/>
    </location>
</feature>
<dbReference type="InParanoid" id="A0A7M7QK88"/>
<dbReference type="GO" id="GO:0004190">
    <property type="term" value="F:aspartic-type endopeptidase activity"/>
    <property type="evidence" value="ECO:0007669"/>
    <property type="project" value="InterPro"/>
</dbReference>
<dbReference type="OrthoDB" id="7701536at2759"/>
<feature type="coiled-coil region" evidence="2">
    <location>
        <begin position="778"/>
        <end position="805"/>
    </location>
</feature>
<name>A0A7M7QK88_NASVI</name>
<dbReference type="RefSeq" id="XP_031789070.1">
    <property type="nucleotide sequence ID" value="XM_031933210.1"/>
</dbReference>
<dbReference type="SUPFAM" id="SSF56672">
    <property type="entry name" value="DNA/RNA polymerases"/>
    <property type="match status" value="1"/>
</dbReference>
<dbReference type="InterPro" id="IPR018061">
    <property type="entry name" value="Retropepsins"/>
</dbReference>
<evidence type="ECO:0000256" key="1">
    <source>
        <dbReference type="ARBA" id="ARBA00022801"/>
    </source>
</evidence>
<accession>A0A7M7QK88</accession>
<evidence type="ECO:0000313" key="5">
    <source>
        <dbReference type="EnsemblMetazoa" id="XP_031789070"/>
    </source>
</evidence>
<dbReference type="Proteomes" id="UP000002358">
    <property type="component" value="Unassembled WGS sequence"/>
</dbReference>
<dbReference type="InterPro" id="IPR038765">
    <property type="entry name" value="Papain-like_cys_pep_sf"/>
</dbReference>
<feature type="compositionally biased region" description="Polar residues" evidence="3">
    <location>
        <begin position="1169"/>
        <end position="1188"/>
    </location>
</feature>
<dbReference type="EnsemblMetazoa" id="XM_031933210">
    <property type="protein sequence ID" value="XP_031789070"/>
    <property type="gene ID" value="LOC116418030"/>
</dbReference>
<dbReference type="InterPro" id="IPR001969">
    <property type="entry name" value="Aspartic_peptidase_AS"/>
</dbReference>
<dbReference type="PROSITE" id="PS50175">
    <property type="entry name" value="ASP_PROT_RETROV"/>
    <property type="match status" value="1"/>
</dbReference>
<protein>
    <recommendedName>
        <fullName evidence="4">Peptidase A2 domain-containing protein</fullName>
    </recommendedName>
</protein>
<keyword evidence="6" id="KW-1185">Reference proteome</keyword>
<dbReference type="SUPFAM" id="SSF54001">
    <property type="entry name" value="Cysteine proteinases"/>
    <property type="match status" value="1"/>
</dbReference>
<dbReference type="GO" id="GO:0006508">
    <property type="term" value="P:proteolysis"/>
    <property type="evidence" value="ECO:0007669"/>
    <property type="project" value="InterPro"/>
</dbReference>
<evidence type="ECO:0000259" key="4">
    <source>
        <dbReference type="PROSITE" id="PS50175"/>
    </source>
</evidence>
<keyword evidence="2" id="KW-0175">Coiled coil</keyword>
<reference evidence="5" key="1">
    <citation type="submission" date="2021-01" db="UniProtKB">
        <authorList>
            <consortium name="EnsemblMetazoa"/>
        </authorList>
    </citation>
    <scope>IDENTIFICATION</scope>
</reference>
<feature type="region of interest" description="Disordered" evidence="3">
    <location>
        <begin position="1158"/>
        <end position="1188"/>
    </location>
</feature>
<evidence type="ECO:0000256" key="2">
    <source>
        <dbReference type="SAM" id="Coils"/>
    </source>
</evidence>
<feature type="region of interest" description="Disordered" evidence="3">
    <location>
        <begin position="537"/>
        <end position="556"/>
    </location>
</feature>
<dbReference type="SUPFAM" id="SSF50630">
    <property type="entry name" value="Acid proteases"/>
    <property type="match status" value="1"/>
</dbReference>
<evidence type="ECO:0000313" key="6">
    <source>
        <dbReference type="Proteomes" id="UP000002358"/>
    </source>
</evidence>
<dbReference type="InterPro" id="IPR001995">
    <property type="entry name" value="Peptidase_A2_cat"/>
</dbReference>
<feature type="domain" description="Peptidase A2" evidence="4">
    <location>
        <begin position="422"/>
        <end position="457"/>
    </location>
</feature>
<organism evidence="5 6">
    <name type="scientific">Nasonia vitripennis</name>
    <name type="common">Parasitic wasp</name>
    <dbReference type="NCBI Taxonomy" id="7425"/>
    <lineage>
        <taxon>Eukaryota</taxon>
        <taxon>Metazoa</taxon>
        <taxon>Ecdysozoa</taxon>
        <taxon>Arthropoda</taxon>
        <taxon>Hexapoda</taxon>
        <taxon>Insecta</taxon>
        <taxon>Pterygota</taxon>
        <taxon>Neoptera</taxon>
        <taxon>Endopterygota</taxon>
        <taxon>Hymenoptera</taxon>
        <taxon>Apocrita</taxon>
        <taxon>Proctotrupomorpha</taxon>
        <taxon>Chalcidoidea</taxon>
        <taxon>Pteromalidae</taxon>
        <taxon>Pteromalinae</taxon>
        <taxon>Nasonia</taxon>
    </lineage>
</organism>
<dbReference type="KEGG" id="nvi:116418030"/>
<dbReference type="InterPro" id="IPR043502">
    <property type="entry name" value="DNA/RNA_pol_sf"/>
</dbReference>
<dbReference type="SMR" id="A0A7M7QK88"/>
<proteinExistence type="predicted"/>
<dbReference type="InterPro" id="IPR021109">
    <property type="entry name" value="Peptidase_aspartic_dom_sf"/>
</dbReference>
<dbReference type="GO" id="GO:0071897">
    <property type="term" value="P:DNA biosynthetic process"/>
    <property type="evidence" value="ECO:0007669"/>
    <property type="project" value="UniProtKB-ARBA"/>
</dbReference>
<evidence type="ECO:0000256" key="3">
    <source>
        <dbReference type="SAM" id="MobiDB-lite"/>
    </source>
</evidence>
<dbReference type="Gene3D" id="3.10.10.10">
    <property type="entry name" value="HIV Type 1 Reverse Transcriptase, subunit A, domain 1"/>
    <property type="match status" value="1"/>
</dbReference>
<keyword evidence="1" id="KW-0378">Hydrolase</keyword>
<dbReference type="CDD" id="cd00303">
    <property type="entry name" value="retropepsin_like"/>
    <property type="match status" value="1"/>
</dbReference>
<dbReference type="GeneID" id="116418030"/>
<dbReference type="Gene3D" id="2.40.70.10">
    <property type="entry name" value="Acid Proteases"/>
    <property type="match status" value="1"/>
</dbReference>
<dbReference type="Pfam" id="PF00077">
    <property type="entry name" value="RVP"/>
    <property type="match status" value="1"/>
</dbReference>